<evidence type="ECO:0000256" key="2">
    <source>
        <dbReference type="ARBA" id="ARBA00010407"/>
    </source>
</evidence>
<gene>
    <name evidence="10" type="ORF">OAUR00152_LOCUS13534</name>
</gene>
<dbReference type="GO" id="GO:0006508">
    <property type="term" value="P:proteolysis"/>
    <property type="evidence" value="ECO:0007669"/>
    <property type="project" value="UniProtKB-KW"/>
</dbReference>
<evidence type="ECO:0000256" key="1">
    <source>
        <dbReference type="ARBA" id="ARBA00000707"/>
    </source>
</evidence>
<dbReference type="Gene3D" id="3.90.70.80">
    <property type="match status" value="1"/>
</dbReference>
<feature type="compositionally biased region" description="Basic and acidic residues" evidence="7">
    <location>
        <begin position="113"/>
        <end position="124"/>
    </location>
</feature>
<dbReference type="InterPro" id="IPR015940">
    <property type="entry name" value="UBA"/>
</dbReference>
<feature type="compositionally biased region" description="Basic residues" evidence="7">
    <location>
        <begin position="82"/>
        <end position="93"/>
    </location>
</feature>
<dbReference type="InterPro" id="IPR003323">
    <property type="entry name" value="OTU_dom"/>
</dbReference>
<feature type="compositionally biased region" description="Low complexity" evidence="7">
    <location>
        <begin position="1"/>
        <end position="20"/>
    </location>
</feature>
<evidence type="ECO:0000313" key="10">
    <source>
        <dbReference type="EMBL" id="CAE2235187.1"/>
    </source>
</evidence>
<feature type="region of interest" description="Disordered" evidence="7">
    <location>
        <begin position="1"/>
        <end position="362"/>
    </location>
</feature>
<evidence type="ECO:0000259" key="8">
    <source>
        <dbReference type="PROSITE" id="PS50030"/>
    </source>
</evidence>
<dbReference type="PANTHER" id="PTHR12419">
    <property type="entry name" value="OTU DOMAIN CONTAINING PROTEIN"/>
    <property type="match status" value="1"/>
</dbReference>
<evidence type="ECO:0000256" key="4">
    <source>
        <dbReference type="ARBA" id="ARBA00022670"/>
    </source>
</evidence>
<accession>A0A7S4MQ37</accession>
<comment type="catalytic activity">
    <reaction evidence="1">
        <text>Thiol-dependent hydrolysis of ester, thioester, amide, peptide and isopeptide bonds formed by the C-terminal Gly of ubiquitin (a 76-residue protein attached to proteins as an intracellular targeting signal).</text>
        <dbReference type="EC" id="3.4.19.12"/>
    </reaction>
</comment>
<dbReference type="EC" id="3.4.19.12" evidence="3"/>
<dbReference type="PROSITE" id="PS50802">
    <property type="entry name" value="OTU"/>
    <property type="match status" value="1"/>
</dbReference>
<dbReference type="GO" id="GO:0061578">
    <property type="term" value="F:K63-linked deubiquitinase activity"/>
    <property type="evidence" value="ECO:0007669"/>
    <property type="project" value="TreeGrafter"/>
</dbReference>
<name>A0A7S4MQ37_9STRA</name>
<protein>
    <recommendedName>
        <fullName evidence="3">ubiquitinyl hydrolase 1</fullName>
        <ecNumber evidence="3">3.4.19.12</ecNumber>
    </recommendedName>
</protein>
<organism evidence="10">
    <name type="scientific">Odontella aurita</name>
    <dbReference type="NCBI Taxonomy" id="265563"/>
    <lineage>
        <taxon>Eukaryota</taxon>
        <taxon>Sar</taxon>
        <taxon>Stramenopiles</taxon>
        <taxon>Ochrophyta</taxon>
        <taxon>Bacillariophyta</taxon>
        <taxon>Mediophyceae</taxon>
        <taxon>Biddulphiophycidae</taxon>
        <taxon>Eupodiscales</taxon>
        <taxon>Odontellaceae</taxon>
        <taxon>Odontella</taxon>
    </lineage>
</organism>
<reference evidence="10" key="1">
    <citation type="submission" date="2021-01" db="EMBL/GenBank/DDBJ databases">
        <authorList>
            <person name="Corre E."/>
            <person name="Pelletier E."/>
            <person name="Niang G."/>
            <person name="Scheremetjew M."/>
            <person name="Finn R."/>
            <person name="Kale V."/>
            <person name="Holt S."/>
            <person name="Cochrane G."/>
            <person name="Meng A."/>
            <person name="Brown T."/>
            <person name="Cohen L."/>
        </authorList>
    </citation>
    <scope>NUCLEOTIDE SEQUENCE</scope>
    <source>
        <strain evidence="10">Isolate 1302-5</strain>
    </source>
</reference>
<dbReference type="InterPro" id="IPR038765">
    <property type="entry name" value="Papain-like_cys_pep_sf"/>
</dbReference>
<dbReference type="PROSITE" id="PS50030">
    <property type="entry name" value="UBA"/>
    <property type="match status" value="1"/>
</dbReference>
<keyword evidence="6" id="KW-0378">Hydrolase</keyword>
<feature type="region of interest" description="Disordered" evidence="7">
    <location>
        <begin position="598"/>
        <end position="647"/>
    </location>
</feature>
<feature type="compositionally biased region" description="Basic residues" evidence="7">
    <location>
        <begin position="184"/>
        <end position="195"/>
    </location>
</feature>
<dbReference type="EMBL" id="HBKQ01020035">
    <property type="protein sequence ID" value="CAE2235187.1"/>
    <property type="molecule type" value="Transcribed_RNA"/>
</dbReference>
<evidence type="ECO:0000259" key="9">
    <source>
        <dbReference type="PROSITE" id="PS50802"/>
    </source>
</evidence>
<evidence type="ECO:0000256" key="7">
    <source>
        <dbReference type="SAM" id="MobiDB-lite"/>
    </source>
</evidence>
<feature type="domain" description="OTU" evidence="9">
    <location>
        <begin position="376"/>
        <end position="502"/>
    </location>
</feature>
<evidence type="ECO:0000256" key="6">
    <source>
        <dbReference type="ARBA" id="ARBA00022801"/>
    </source>
</evidence>
<feature type="compositionally biased region" description="Low complexity" evidence="7">
    <location>
        <begin position="607"/>
        <end position="621"/>
    </location>
</feature>
<keyword evidence="5" id="KW-0833">Ubl conjugation pathway</keyword>
<feature type="compositionally biased region" description="Polar residues" evidence="7">
    <location>
        <begin position="94"/>
        <end position="103"/>
    </location>
</feature>
<feature type="compositionally biased region" description="Low complexity" evidence="7">
    <location>
        <begin position="336"/>
        <end position="353"/>
    </location>
</feature>
<feature type="compositionally biased region" description="Basic residues" evidence="7">
    <location>
        <begin position="622"/>
        <end position="634"/>
    </location>
</feature>
<feature type="compositionally biased region" description="Basic and acidic residues" evidence="7">
    <location>
        <begin position="53"/>
        <end position="72"/>
    </location>
</feature>
<dbReference type="Pfam" id="PF02338">
    <property type="entry name" value="OTU"/>
    <property type="match status" value="1"/>
</dbReference>
<feature type="compositionally biased region" description="Acidic residues" evidence="7">
    <location>
        <begin position="278"/>
        <end position="289"/>
    </location>
</feature>
<dbReference type="GO" id="GO:0016579">
    <property type="term" value="P:protein deubiquitination"/>
    <property type="evidence" value="ECO:0007669"/>
    <property type="project" value="TreeGrafter"/>
</dbReference>
<dbReference type="AlphaFoldDB" id="A0A7S4MQ37"/>
<evidence type="ECO:0000256" key="3">
    <source>
        <dbReference type="ARBA" id="ARBA00012759"/>
    </source>
</evidence>
<feature type="compositionally biased region" description="Acidic residues" evidence="7">
    <location>
        <begin position="245"/>
        <end position="255"/>
    </location>
</feature>
<feature type="compositionally biased region" description="Low complexity" evidence="7">
    <location>
        <begin position="635"/>
        <end position="647"/>
    </location>
</feature>
<sequence>MRIILQVRKQQQQREQQQAQSHKGEEGEYEENPAACEKSLPPNPSPPPQEDVLDSRKDEASSSEHFPSDALEKNFGVPVEKKPHKASKKRGRKSTSPVTTSLVASGGISAGRKTADVVGKKLPPEHQGVVSSSSSERKASSSAASAPGRKRKHPHQPISAGKLKVGGPPDRLAGVANSGGGKPAAKKKSKHHPHNQHQQPKGHSERKVGACSSAPRRNMGGAEHYGPPRDLGLSERDVPGRPEIEVDPAADEGDAPVDAGPEESGVGAIDVIRYGEDGVAEEVGDDNDDPASVGSGGGSRRPRSLTASTVASSSSSSTTSSMRRRRRPGVFGVGGEVSSSSAGAAASSSAVTSRGPAGSYSSCQTDFEEALKKRGLEMAEQEGDGNCLFRAVSLQVYGDANNHREVRRRCLDFMARDEPHYSQFITDEPFREYIKRKRVDGIHGNNPEIQAISELYNRPVEVFVPDSGAKPINIFHAEYKTADAPIRLSYHDGNHYNAVVDPLLPTAGLGLGLPGLEPGLADRLQLERAKEESQIELDAAEASRIEMSRALEESRASEVARMYDKQKALAMSDMEATDYELERAVLESSMESYRCNEMGRKQGLPRGGASMSSSSSSSSSSAHHHHHHRGRRGHGSSSPPVTSSAAATASVAMMSSAVAAPAPPPAVAAASAVSDASVADRDEYPSTVQELVMNGFDLSKVLRAYDLVGDNFDALLSVLMSNAN</sequence>
<feature type="compositionally biased region" description="Low complexity" evidence="7">
    <location>
        <begin position="304"/>
        <end position="321"/>
    </location>
</feature>
<evidence type="ECO:0000256" key="5">
    <source>
        <dbReference type="ARBA" id="ARBA00022786"/>
    </source>
</evidence>
<feature type="compositionally biased region" description="Basic and acidic residues" evidence="7">
    <location>
        <begin position="232"/>
        <end position="244"/>
    </location>
</feature>
<proteinExistence type="inferred from homology"/>
<keyword evidence="4" id="KW-0645">Protease</keyword>
<comment type="similarity">
    <text evidence="2">Belongs to the peptidase C85 family.</text>
</comment>
<dbReference type="InterPro" id="IPR050704">
    <property type="entry name" value="Peptidase_C85-like"/>
</dbReference>
<feature type="domain" description="UBA" evidence="8">
    <location>
        <begin position="680"/>
        <end position="722"/>
    </location>
</feature>
<dbReference type="GO" id="GO:0004843">
    <property type="term" value="F:cysteine-type deubiquitinase activity"/>
    <property type="evidence" value="ECO:0007669"/>
    <property type="project" value="UniProtKB-EC"/>
</dbReference>
<dbReference type="SUPFAM" id="SSF54001">
    <property type="entry name" value="Cysteine proteinases"/>
    <property type="match status" value="1"/>
</dbReference>
<dbReference type="PANTHER" id="PTHR12419:SF4">
    <property type="entry name" value="OTU DOMAIN-CONTAINING PROTEIN 5"/>
    <property type="match status" value="1"/>
</dbReference>